<keyword evidence="3" id="KW-1185">Reference proteome</keyword>
<name>A0A0F7S8Y3_9BASI</name>
<evidence type="ECO:0000313" key="2">
    <source>
        <dbReference type="EMBL" id="CDW99367.1"/>
    </source>
</evidence>
<dbReference type="STRING" id="49012.A0A0F7S8Y3"/>
<proteinExistence type="predicted"/>
<evidence type="ECO:0000313" key="3">
    <source>
        <dbReference type="Proteomes" id="UP000242770"/>
    </source>
</evidence>
<dbReference type="GO" id="GO:0005829">
    <property type="term" value="C:cytosol"/>
    <property type="evidence" value="ECO:0007669"/>
    <property type="project" value="TreeGrafter"/>
</dbReference>
<dbReference type="InterPro" id="IPR036527">
    <property type="entry name" value="SCP2_sterol-bd_dom_sf"/>
</dbReference>
<dbReference type="EMBL" id="CCFA01004608">
    <property type="protein sequence ID" value="CDW99367.1"/>
    <property type="molecule type" value="Genomic_DNA"/>
</dbReference>
<dbReference type="SUPFAM" id="SSF55718">
    <property type="entry name" value="SCP-like"/>
    <property type="match status" value="1"/>
</dbReference>
<feature type="domain" description="SCP2" evidence="1">
    <location>
        <begin position="21"/>
        <end position="128"/>
    </location>
</feature>
<dbReference type="Gene3D" id="3.30.1050.10">
    <property type="entry name" value="SCP2 sterol-binding domain"/>
    <property type="match status" value="1"/>
</dbReference>
<accession>A0A0F7S8Y3</accession>
<evidence type="ECO:0000259" key="1">
    <source>
        <dbReference type="Pfam" id="PF02036"/>
    </source>
</evidence>
<dbReference type="InterPro" id="IPR003033">
    <property type="entry name" value="SCP2_sterol-bd_dom"/>
</dbReference>
<protein>
    <recommendedName>
        <fullName evidence="1">SCP2 domain-containing protein</fullName>
    </recommendedName>
</protein>
<feature type="non-terminal residue" evidence="2">
    <location>
        <position position="128"/>
    </location>
</feature>
<dbReference type="PANTHER" id="PTHR10094">
    <property type="entry name" value="STEROL CARRIER PROTEIN 2 SCP-2 FAMILY PROTEIN"/>
    <property type="match status" value="1"/>
</dbReference>
<organism evidence="2 3">
    <name type="scientific">Sporisorium scitamineum</name>
    <dbReference type="NCBI Taxonomy" id="49012"/>
    <lineage>
        <taxon>Eukaryota</taxon>
        <taxon>Fungi</taxon>
        <taxon>Dikarya</taxon>
        <taxon>Basidiomycota</taxon>
        <taxon>Ustilaginomycotina</taxon>
        <taxon>Ustilaginomycetes</taxon>
        <taxon>Ustilaginales</taxon>
        <taxon>Ustilaginaceae</taxon>
        <taxon>Sporisorium</taxon>
    </lineage>
</organism>
<reference evidence="3" key="1">
    <citation type="submission" date="2014-06" db="EMBL/GenBank/DDBJ databases">
        <authorList>
            <person name="Berkman P.J."/>
        </authorList>
    </citation>
    <scope>NUCLEOTIDE SEQUENCE [LARGE SCALE GENOMIC DNA]</scope>
</reference>
<sequence>MADFKSKALFEQITEGLKGMDEKEKKDIQKKTNGVFEMHVKNPKGEELVWTIDLKKAVALSAVRAIVVADWTRTLLSKLDGANAEAYEGKAKAKADVTINLSDDTFIDLADGKVNGQKAFMSGKLKVK</sequence>
<dbReference type="AlphaFoldDB" id="A0A0F7S8Y3"/>
<gene>
    <name evidence="2" type="primary">SSCI75410.1</name>
</gene>
<dbReference type="PANTHER" id="PTHR10094:SF28">
    <property type="entry name" value="SCP2 DOMAIN-CONTAINING PROTEIN"/>
    <property type="match status" value="1"/>
</dbReference>
<dbReference type="Proteomes" id="UP000242770">
    <property type="component" value="Unassembled WGS sequence"/>
</dbReference>
<dbReference type="Pfam" id="PF02036">
    <property type="entry name" value="SCP2"/>
    <property type="match status" value="1"/>
</dbReference>